<keyword evidence="3" id="KW-1185">Reference proteome</keyword>
<accession>A0ABT8LZ31</accession>
<dbReference type="InterPro" id="IPR002716">
    <property type="entry name" value="PIN_dom"/>
</dbReference>
<dbReference type="CDD" id="cd09854">
    <property type="entry name" value="PIN_VapC-like"/>
    <property type="match status" value="1"/>
</dbReference>
<feature type="domain" description="PIN" evidence="1">
    <location>
        <begin position="2"/>
        <end position="121"/>
    </location>
</feature>
<evidence type="ECO:0000259" key="1">
    <source>
        <dbReference type="Pfam" id="PF01850"/>
    </source>
</evidence>
<reference evidence="2" key="1">
    <citation type="submission" date="2019-05" db="EMBL/GenBank/DDBJ databases">
        <title>Isolation and characterization of methanogens from the cold seep sediment at Four-Way Closure Ridge.</title>
        <authorList>
            <person name="You Y.-T."/>
            <person name="Chen S.-C."/>
            <person name="Zhang W.-L."/>
            <person name="Lai M.-C."/>
        </authorList>
    </citation>
    <scope>NUCLEOTIDE SEQUENCE</scope>
    <source>
        <strain evidence="2">FWC-SCC3</strain>
    </source>
</reference>
<protein>
    <submittedName>
        <fullName evidence="2">PIN domain-containing protein</fullName>
    </submittedName>
</protein>
<dbReference type="Pfam" id="PF01850">
    <property type="entry name" value="PIN"/>
    <property type="match status" value="1"/>
</dbReference>
<dbReference type="EMBL" id="VCYI01000002">
    <property type="protein sequence ID" value="MDN7011917.1"/>
    <property type="molecule type" value="Genomic_DNA"/>
</dbReference>
<evidence type="ECO:0000313" key="3">
    <source>
        <dbReference type="Proteomes" id="UP001168423"/>
    </source>
</evidence>
<dbReference type="SUPFAM" id="SSF88723">
    <property type="entry name" value="PIN domain-like"/>
    <property type="match status" value="1"/>
</dbReference>
<evidence type="ECO:0000313" key="2">
    <source>
        <dbReference type="EMBL" id="MDN7011917.1"/>
    </source>
</evidence>
<dbReference type="RefSeq" id="WP_292364280.1">
    <property type="nucleotide sequence ID" value="NZ_VCYI01000002.1"/>
</dbReference>
<dbReference type="Proteomes" id="UP001168423">
    <property type="component" value="Unassembled WGS sequence"/>
</dbReference>
<dbReference type="InterPro" id="IPR029060">
    <property type="entry name" value="PIN-like_dom_sf"/>
</dbReference>
<proteinExistence type="predicted"/>
<gene>
    <name evidence="2" type="ORF">FGW20_02425</name>
</gene>
<sequence>MYLLDTNIWLERLLDQGRSGEVEKFLSSVPSERLFITDFSLHSIGVILGRLGCISAFCSFIEDLFIDGSVTVVALDPAQMRRLARAMELYRLDFDDAYQYTAAFEHSLALVSFDSDFERTPGGRLTPAEVEPEEPLH</sequence>
<comment type="caution">
    <text evidence="2">The sequence shown here is derived from an EMBL/GenBank/DDBJ whole genome shotgun (WGS) entry which is preliminary data.</text>
</comment>
<organism evidence="2 3">
    <name type="scientific">Methanoculleus methanifontis</name>
    <dbReference type="NCBI Taxonomy" id="2584086"/>
    <lineage>
        <taxon>Archaea</taxon>
        <taxon>Methanobacteriati</taxon>
        <taxon>Methanobacteriota</taxon>
        <taxon>Stenosarchaea group</taxon>
        <taxon>Methanomicrobia</taxon>
        <taxon>Methanomicrobiales</taxon>
        <taxon>Methanomicrobiaceae</taxon>
        <taxon>Methanoculleus</taxon>
    </lineage>
</organism>
<dbReference type="Gene3D" id="3.40.50.1010">
    <property type="entry name" value="5'-nuclease"/>
    <property type="match status" value="1"/>
</dbReference>
<name>A0ABT8LZ31_9EURY</name>